<keyword evidence="4" id="KW-1185">Reference proteome</keyword>
<feature type="chain" id="PRO_5043994214" evidence="2">
    <location>
        <begin position="26"/>
        <end position="325"/>
    </location>
</feature>
<feature type="compositionally biased region" description="Basic and acidic residues" evidence="1">
    <location>
        <begin position="311"/>
        <end position="325"/>
    </location>
</feature>
<feature type="compositionally biased region" description="Low complexity" evidence="1">
    <location>
        <begin position="192"/>
        <end position="212"/>
    </location>
</feature>
<feature type="compositionally biased region" description="Polar residues" evidence="1">
    <location>
        <begin position="78"/>
        <end position="89"/>
    </location>
</feature>
<evidence type="ECO:0000313" key="4">
    <source>
        <dbReference type="Proteomes" id="UP000077755"/>
    </source>
</evidence>
<name>A0A161Y6K1_DAUCS</name>
<sequence length="325" mass="33732">MTSSSVMDLTLHVFLLFTVVAPSGARDAVPLTSLPSPTPSSNTASSSVVTTVPAISDLHESPSSQVLAGAATTIADTGNLGDSASTSYRSADDDEDLPYFSLEAPGNSPSASSPRSLLDDGVIFRQDESSTDAGVVSEREDVPFIRVELLESASVSKSGSASAKDDGVSKSRSADANDDAVSKSRSAGDTYASSSQSGAGGDSPSASSPRSLLDDGVIFRQYESSTAAGVVSERKYVPFMRLERLEAASDSVLSRSASDSVLSQSGADDDLTTILDDSTVVPPRSGYSVSFEDIGSSFASLYRRYKSTPKKSAEQPTDKAAEDDK</sequence>
<feature type="signal peptide" evidence="2">
    <location>
        <begin position="1"/>
        <end position="25"/>
    </location>
</feature>
<organism evidence="3 4">
    <name type="scientific">Daucus carota subsp. sativus</name>
    <name type="common">Carrot</name>
    <dbReference type="NCBI Taxonomy" id="79200"/>
    <lineage>
        <taxon>Eukaryota</taxon>
        <taxon>Viridiplantae</taxon>
        <taxon>Streptophyta</taxon>
        <taxon>Embryophyta</taxon>
        <taxon>Tracheophyta</taxon>
        <taxon>Spermatophyta</taxon>
        <taxon>Magnoliopsida</taxon>
        <taxon>eudicotyledons</taxon>
        <taxon>Gunneridae</taxon>
        <taxon>Pentapetalae</taxon>
        <taxon>asterids</taxon>
        <taxon>campanulids</taxon>
        <taxon>Apiales</taxon>
        <taxon>Apiaceae</taxon>
        <taxon>Apioideae</taxon>
        <taxon>Scandiceae</taxon>
        <taxon>Daucinae</taxon>
        <taxon>Daucus</taxon>
        <taxon>Daucus sect. Daucus</taxon>
    </lineage>
</organism>
<dbReference type="Gramene" id="KZN05027">
    <property type="protein sequence ID" value="KZN05027"/>
    <property type="gene ID" value="DCAR_005864"/>
</dbReference>
<gene>
    <name evidence="3" type="ORF">DCAR_0206595</name>
</gene>
<evidence type="ECO:0000256" key="2">
    <source>
        <dbReference type="SAM" id="SignalP"/>
    </source>
</evidence>
<feature type="region of interest" description="Disordered" evidence="1">
    <location>
        <begin position="306"/>
        <end position="325"/>
    </location>
</feature>
<reference evidence="3" key="2">
    <citation type="submission" date="2022-03" db="EMBL/GenBank/DDBJ databases">
        <title>Draft title - Genomic analysis of global carrot germplasm unveils the trajectory of domestication and the origin of high carotenoid orange carrot.</title>
        <authorList>
            <person name="Iorizzo M."/>
            <person name="Ellison S."/>
            <person name="Senalik D."/>
            <person name="Macko-Podgorni A."/>
            <person name="Grzebelus D."/>
            <person name="Bostan H."/>
            <person name="Rolling W."/>
            <person name="Curaba J."/>
            <person name="Simon P."/>
        </authorList>
    </citation>
    <scope>NUCLEOTIDE SEQUENCE</scope>
    <source>
        <tissue evidence="3">Leaf</tissue>
    </source>
</reference>
<proteinExistence type="predicted"/>
<feature type="region of interest" description="Disordered" evidence="1">
    <location>
        <begin position="78"/>
        <end position="117"/>
    </location>
</feature>
<feature type="compositionally biased region" description="Low complexity" evidence="1">
    <location>
        <begin position="248"/>
        <end position="265"/>
    </location>
</feature>
<reference evidence="3" key="1">
    <citation type="journal article" date="2016" name="Nat. Genet.">
        <title>A high-quality carrot genome assembly provides new insights into carotenoid accumulation and asterid genome evolution.</title>
        <authorList>
            <person name="Iorizzo M."/>
            <person name="Ellison S."/>
            <person name="Senalik D."/>
            <person name="Zeng P."/>
            <person name="Satapoomin P."/>
            <person name="Huang J."/>
            <person name="Bowman M."/>
            <person name="Iovene M."/>
            <person name="Sanseverino W."/>
            <person name="Cavagnaro P."/>
            <person name="Yildiz M."/>
            <person name="Macko-Podgorni A."/>
            <person name="Moranska E."/>
            <person name="Grzebelus E."/>
            <person name="Grzebelus D."/>
            <person name="Ashrafi H."/>
            <person name="Zheng Z."/>
            <person name="Cheng S."/>
            <person name="Spooner D."/>
            <person name="Van Deynze A."/>
            <person name="Simon P."/>
        </authorList>
    </citation>
    <scope>NUCLEOTIDE SEQUENCE</scope>
    <source>
        <tissue evidence="3">Leaf</tissue>
    </source>
</reference>
<evidence type="ECO:0000313" key="3">
    <source>
        <dbReference type="EMBL" id="WOG87371.1"/>
    </source>
</evidence>
<dbReference type="Proteomes" id="UP000077755">
    <property type="component" value="Chromosome 2"/>
</dbReference>
<feature type="compositionally biased region" description="Basic and acidic residues" evidence="1">
    <location>
        <begin position="163"/>
        <end position="175"/>
    </location>
</feature>
<evidence type="ECO:0000256" key="1">
    <source>
        <dbReference type="SAM" id="MobiDB-lite"/>
    </source>
</evidence>
<dbReference type="EMBL" id="CP093344">
    <property type="protein sequence ID" value="WOG87371.1"/>
    <property type="molecule type" value="Genomic_DNA"/>
</dbReference>
<keyword evidence="2" id="KW-0732">Signal</keyword>
<accession>A0A161Y6K1</accession>
<dbReference type="AlphaFoldDB" id="A0A161Y6K1"/>
<protein>
    <submittedName>
        <fullName evidence="3">Uncharacterized protein</fullName>
    </submittedName>
</protein>
<feature type="region of interest" description="Disordered" evidence="1">
    <location>
        <begin position="156"/>
        <end position="212"/>
    </location>
</feature>
<feature type="region of interest" description="Disordered" evidence="1">
    <location>
        <begin position="248"/>
        <end position="269"/>
    </location>
</feature>